<keyword evidence="1" id="KW-0732">Signal</keyword>
<dbReference type="NCBIfam" id="TIGR03749">
    <property type="entry name" value="conj_TIGR03749"/>
    <property type="match status" value="1"/>
</dbReference>
<accession>G9ESP8</accession>
<organism evidence="2 3">
    <name type="scientific">Legionella drancourtii LLAP12</name>
    <dbReference type="NCBI Taxonomy" id="658187"/>
    <lineage>
        <taxon>Bacteria</taxon>
        <taxon>Pseudomonadati</taxon>
        <taxon>Pseudomonadota</taxon>
        <taxon>Gammaproteobacteria</taxon>
        <taxon>Legionellales</taxon>
        <taxon>Legionellaceae</taxon>
        <taxon>Legionella</taxon>
    </lineage>
</organism>
<proteinExistence type="predicted"/>
<dbReference type="STRING" id="658187.LDG_8319"/>
<dbReference type="OrthoDB" id="7064293at2"/>
<dbReference type="Pfam" id="PF11920">
    <property type="entry name" value="DUF3438"/>
    <property type="match status" value="1"/>
</dbReference>
<feature type="signal peptide" evidence="1">
    <location>
        <begin position="1"/>
        <end position="19"/>
    </location>
</feature>
<name>G9ESP8_9GAMM</name>
<dbReference type="AlphaFoldDB" id="G9ESP8"/>
<protein>
    <recommendedName>
        <fullName evidence="4">Integrating conjugative element protein</fullName>
    </recommendedName>
</protein>
<evidence type="ECO:0008006" key="4">
    <source>
        <dbReference type="Google" id="ProtNLM"/>
    </source>
</evidence>
<dbReference type="Proteomes" id="UP000002770">
    <property type="component" value="Unassembled WGS sequence"/>
</dbReference>
<dbReference type="InterPro" id="IPR021844">
    <property type="entry name" value="Integr_conj_element_PFL4704"/>
</dbReference>
<sequence length="272" mass="30213">MIFKRWMVFLMLCVGSAHAQELPAQHVAWDKTPIHITLPLNQERLIRFPLAISIVDSELDKDVGVMKIQDALYLNARAPIINKRLVVQLMPFGEVIILSISANKEATDAAPIEVLVAAGDEEPSTTEEHEQEEAPTQAPTIKAPEVNPVSLTRFAIQSLYAPERLLVTPPGVARSAMRTHKNIALVYGASIMARPLISWQGGDLYVTAIELKNELKKRVVIDPHQLVGNWQTATFFPTNTLESRGRADTTTVFVVSDRPFGEALSQTQEFVR</sequence>
<dbReference type="InParanoid" id="G9ESP8"/>
<evidence type="ECO:0000313" key="3">
    <source>
        <dbReference type="Proteomes" id="UP000002770"/>
    </source>
</evidence>
<dbReference type="eggNOG" id="ENOG502Z7QE">
    <property type="taxonomic scope" value="Bacteria"/>
</dbReference>
<dbReference type="HOGENOM" id="CLU_039053_1_0_6"/>
<dbReference type="EMBL" id="JH413846">
    <property type="protein sequence ID" value="EHL29729.1"/>
    <property type="molecule type" value="Genomic_DNA"/>
</dbReference>
<feature type="chain" id="PRO_5003521396" description="Integrating conjugative element protein" evidence="1">
    <location>
        <begin position="20"/>
        <end position="272"/>
    </location>
</feature>
<dbReference type="RefSeq" id="WP_006872198.1">
    <property type="nucleotide sequence ID" value="NZ_JH413846.1"/>
</dbReference>
<gene>
    <name evidence="2" type="ORF">LDG_8319</name>
</gene>
<evidence type="ECO:0000256" key="1">
    <source>
        <dbReference type="SAM" id="SignalP"/>
    </source>
</evidence>
<keyword evidence="3" id="KW-1185">Reference proteome</keyword>
<reference evidence="2 3" key="1">
    <citation type="journal article" date="2011" name="BMC Genomics">
        <title>Insight into cross-talk between intra-amoebal pathogens.</title>
        <authorList>
            <person name="Gimenez G."/>
            <person name="Bertelli C."/>
            <person name="Moliner C."/>
            <person name="Robert C."/>
            <person name="Raoult D."/>
            <person name="Fournier P.E."/>
            <person name="Greub G."/>
        </authorList>
    </citation>
    <scope>NUCLEOTIDE SEQUENCE [LARGE SCALE GENOMIC DNA]</scope>
    <source>
        <strain evidence="2 3">LLAP12</strain>
    </source>
</reference>
<evidence type="ECO:0000313" key="2">
    <source>
        <dbReference type="EMBL" id="EHL29729.1"/>
    </source>
</evidence>